<evidence type="ECO:0000313" key="2">
    <source>
        <dbReference type="Proteomes" id="UP000635902"/>
    </source>
</evidence>
<gene>
    <name evidence="1" type="ORF">IRY30_02420</name>
</gene>
<evidence type="ECO:0000313" key="1">
    <source>
        <dbReference type="EMBL" id="MBF4552937.1"/>
    </source>
</evidence>
<protein>
    <recommendedName>
        <fullName evidence="3">Flagellar protein FlgN</fullName>
    </recommendedName>
</protein>
<dbReference type="EMBL" id="JADKMY010000001">
    <property type="protein sequence ID" value="MBF4552937.1"/>
    <property type="molecule type" value="Genomic_DNA"/>
</dbReference>
<sequence>MDSGISTDPVAVRARAGELRTLQEGWARTLNQLTPNVPLSAFGTGLQSHGARLQELVNKRHEIRVAHARRLADAGRDAQLLAEVVESGDDSNAQTIGGVHS</sequence>
<dbReference type="RefSeq" id="WP_194555804.1">
    <property type="nucleotide sequence ID" value="NZ_JADKMY010000001.1"/>
</dbReference>
<organism evidence="1 2">
    <name type="scientific">Corynebacterium suicordis DSM 45110</name>
    <dbReference type="NCBI Taxonomy" id="1121369"/>
    <lineage>
        <taxon>Bacteria</taxon>
        <taxon>Bacillati</taxon>
        <taxon>Actinomycetota</taxon>
        <taxon>Actinomycetes</taxon>
        <taxon>Mycobacteriales</taxon>
        <taxon>Corynebacteriaceae</taxon>
        <taxon>Corynebacterium</taxon>
    </lineage>
</organism>
<keyword evidence="2" id="KW-1185">Reference proteome</keyword>
<accession>A0ABR9ZHT8</accession>
<comment type="caution">
    <text evidence="1">The sequence shown here is derived from an EMBL/GenBank/DDBJ whole genome shotgun (WGS) entry which is preliminary data.</text>
</comment>
<dbReference type="Proteomes" id="UP000635902">
    <property type="component" value="Unassembled WGS sequence"/>
</dbReference>
<reference evidence="1 2" key="1">
    <citation type="submission" date="2020-10" db="EMBL/GenBank/DDBJ databases">
        <title>Novel species in genus Corynebacterium.</title>
        <authorList>
            <person name="Zhang G."/>
        </authorList>
    </citation>
    <scope>NUCLEOTIDE SEQUENCE [LARGE SCALE GENOMIC DNA]</scope>
    <source>
        <strain evidence="1 2">DSM 45110</strain>
    </source>
</reference>
<evidence type="ECO:0008006" key="3">
    <source>
        <dbReference type="Google" id="ProtNLM"/>
    </source>
</evidence>
<proteinExistence type="predicted"/>
<name>A0ABR9ZHT8_9CORY</name>